<gene>
    <name evidence="1" type="ORF">LENED_008319</name>
</gene>
<reference evidence="1 2" key="2">
    <citation type="submission" date="2017-02" db="EMBL/GenBank/DDBJ databases">
        <title>A genome survey and senescence transcriptome analysis in Lentinula edodes.</title>
        <authorList>
            <person name="Sakamoto Y."/>
            <person name="Nakade K."/>
            <person name="Sato S."/>
            <person name="Yoshida Y."/>
            <person name="Miyazaki K."/>
            <person name="Natsume S."/>
            <person name="Konno N."/>
        </authorList>
    </citation>
    <scope>NUCLEOTIDE SEQUENCE [LARGE SCALE GENOMIC DNA]</scope>
    <source>
        <strain evidence="1 2">NBRC 111202</strain>
    </source>
</reference>
<dbReference type="EMBL" id="BDGU01000317">
    <property type="protein sequence ID" value="GAW06392.1"/>
    <property type="molecule type" value="Genomic_DNA"/>
</dbReference>
<dbReference type="AlphaFoldDB" id="A0A1Q3EGS0"/>
<name>A0A1Q3EGS0_LENED</name>
<evidence type="ECO:0000313" key="1">
    <source>
        <dbReference type="EMBL" id="GAW06392.1"/>
    </source>
</evidence>
<organism evidence="1 2">
    <name type="scientific">Lentinula edodes</name>
    <name type="common">Shiitake mushroom</name>
    <name type="synonym">Lentinus edodes</name>
    <dbReference type="NCBI Taxonomy" id="5353"/>
    <lineage>
        <taxon>Eukaryota</taxon>
        <taxon>Fungi</taxon>
        <taxon>Dikarya</taxon>
        <taxon>Basidiomycota</taxon>
        <taxon>Agaricomycotina</taxon>
        <taxon>Agaricomycetes</taxon>
        <taxon>Agaricomycetidae</taxon>
        <taxon>Agaricales</taxon>
        <taxon>Marasmiineae</taxon>
        <taxon>Omphalotaceae</taxon>
        <taxon>Lentinula</taxon>
    </lineage>
</organism>
<proteinExistence type="predicted"/>
<comment type="caution">
    <text evidence="1">The sequence shown here is derived from an EMBL/GenBank/DDBJ whole genome shotgun (WGS) entry which is preliminary data.</text>
</comment>
<accession>A0A1Q3EGS0</accession>
<dbReference type="Proteomes" id="UP000188533">
    <property type="component" value="Unassembled WGS sequence"/>
</dbReference>
<evidence type="ECO:0000313" key="2">
    <source>
        <dbReference type="Proteomes" id="UP000188533"/>
    </source>
</evidence>
<keyword evidence="2" id="KW-1185">Reference proteome</keyword>
<reference evidence="1 2" key="1">
    <citation type="submission" date="2016-08" db="EMBL/GenBank/DDBJ databases">
        <authorList>
            <consortium name="Lentinula edodes genome sequencing consortium"/>
            <person name="Sakamoto Y."/>
            <person name="Nakade K."/>
            <person name="Sato S."/>
            <person name="Yoshida Y."/>
            <person name="Miyazaki K."/>
            <person name="Natsume S."/>
            <person name="Konno N."/>
        </authorList>
    </citation>
    <scope>NUCLEOTIDE SEQUENCE [LARGE SCALE GENOMIC DNA]</scope>
    <source>
        <strain evidence="1 2">NBRC 111202</strain>
    </source>
</reference>
<sequence>MEPDEATDNGTHGSTPRQLGWYRREIHEYYRYDLDDDGIVQKIVDNPNPNAEEVYVNLYRRPVASRY</sequence>
<protein>
    <submittedName>
        <fullName evidence="1">Uncharacterized protein</fullName>
    </submittedName>
</protein>